<reference evidence="3" key="1">
    <citation type="journal article" date="2023" name="Mol. Phylogenet. Evol.">
        <title>Genome-scale phylogeny and comparative genomics of the fungal order Sordariales.</title>
        <authorList>
            <person name="Hensen N."/>
            <person name="Bonometti L."/>
            <person name="Westerberg I."/>
            <person name="Brannstrom I.O."/>
            <person name="Guillou S."/>
            <person name="Cros-Aarteil S."/>
            <person name="Calhoun S."/>
            <person name="Haridas S."/>
            <person name="Kuo A."/>
            <person name="Mondo S."/>
            <person name="Pangilinan J."/>
            <person name="Riley R."/>
            <person name="LaButti K."/>
            <person name="Andreopoulos B."/>
            <person name="Lipzen A."/>
            <person name="Chen C."/>
            <person name="Yan M."/>
            <person name="Daum C."/>
            <person name="Ng V."/>
            <person name="Clum A."/>
            <person name="Steindorff A."/>
            <person name="Ohm R.A."/>
            <person name="Martin F."/>
            <person name="Silar P."/>
            <person name="Natvig D.O."/>
            <person name="Lalanne C."/>
            <person name="Gautier V."/>
            <person name="Ament-Velasquez S.L."/>
            <person name="Kruys A."/>
            <person name="Hutchinson M.I."/>
            <person name="Powell A.J."/>
            <person name="Barry K."/>
            <person name="Miller A.N."/>
            <person name="Grigoriev I.V."/>
            <person name="Debuchy R."/>
            <person name="Gladieux P."/>
            <person name="Hiltunen Thoren M."/>
            <person name="Johannesson H."/>
        </authorList>
    </citation>
    <scope>NUCLEOTIDE SEQUENCE</scope>
    <source>
        <strain evidence="3">PSN293</strain>
    </source>
</reference>
<evidence type="ECO:0000313" key="3">
    <source>
        <dbReference type="EMBL" id="KAK4218862.1"/>
    </source>
</evidence>
<dbReference type="AlphaFoldDB" id="A0AAN6YMC3"/>
<evidence type="ECO:0000313" key="4">
    <source>
        <dbReference type="Proteomes" id="UP001301769"/>
    </source>
</evidence>
<keyword evidence="2" id="KW-0812">Transmembrane</keyword>
<keyword evidence="2" id="KW-0472">Membrane</keyword>
<proteinExistence type="predicted"/>
<evidence type="ECO:0000256" key="1">
    <source>
        <dbReference type="SAM" id="MobiDB-lite"/>
    </source>
</evidence>
<feature type="compositionally biased region" description="Pro residues" evidence="1">
    <location>
        <begin position="126"/>
        <end position="140"/>
    </location>
</feature>
<comment type="caution">
    <text evidence="3">The sequence shown here is derived from an EMBL/GenBank/DDBJ whole genome shotgun (WGS) entry which is preliminary data.</text>
</comment>
<dbReference type="Proteomes" id="UP001301769">
    <property type="component" value="Unassembled WGS sequence"/>
</dbReference>
<organism evidence="3 4">
    <name type="scientific">Rhypophila decipiens</name>
    <dbReference type="NCBI Taxonomy" id="261697"/>
    <lineage>
        <taxon>Eukaryota</taxon>
        <taxon>Fungi</taxon>
        <taxon>Dikarya</taxon>
        <taxon>Ascomycota</taxon>
        <taxon>Pezizomycotina</taxon>
        <taxon>Sordariomycetes</taxon>
        <taxon>Sordariomycetidae</taxon>
        <taxon>Sordariales</taxon>
        <taxon>Naviculisporaceae</taxon>
        <taxon>Rhypophila</taxon>
    </lineage>
</organism>
<accession>A0AAN6YMC3</accession>
<dbReference type="Pfam" id="PF12273">
    <property type="entry name" value="RCR"/>
    <property type="match status" value="1"/>
</dbReference>
<keyword evidence="4" id="KW-1185">Reference proteome</keyword>
<gene>
    <name evidence="3" type="ORF">QBC37DRAFT_179715</name>
</gene>
<dbReference type="EMBL" id="MU858051">
    <property type="protein sequence ID" value="KAK4218862.1"/>
    <property type="molecule type" value="Genomic_DNA"/>
</dbReference>
<sequence>MEHLRSGIVGVIARRDHLECMNDDGFWDENLCEDVPFWWTRTGVIVKWALFLGLTTILFLYLLIGYLHAKSRMNKGLAPLGYHRFLVARRDLARVDPRYQYPAATAYPYYPNQGPGQGPAYGMHTMPPPPVYDPNAPRPPVYQYDMESGTNTNMPPPPPPPGATKIDPSQNQAPVYRPADHQQAEEYDAPPGPPPSNMPAQNTGNTNPFRG</sequence>
<feature type="region of interest" description="Disordered" evidence="1">
    <location>
        <begin position="120"/>
        <end position="211"/>
    </location>
</feature>
<feature type="compositionally biased region" description="Polar residues" evidence="1">
    <location>
        <begin position="198"/>
        <end position="211"/>
    </location>
</feature>
<keyword evidence="2" id="KW-1133">Transmembrane helix</keyword>
<dbReference type="InterPro" id="IPR020999">
    <property type="entry name" value="Chitin_synth_reg_RCR"/>
</dbReference>
<reference evidence="3" key="2">
    <citation type="submission" date="2023-05" db="EMBL/GenBank/DDBJ databases">
        <authorList>
            <consortium name="Lawrence Berkeley National Laboratory"/>
            <person name="Steindorff A."/>
            <person name="Hensen N."/>
            <person name="Bonometti L."/>
            <person name="Westerberg I."/>
            <person name="Brannstrom I.O."/>
            <person name="Guillou S."/>
            <person name="Cros-Aarteil S."/>
            <person name="Calhoun S."/>
            <person name="Haridas S."/>
            <person name="Kuo A."/>
            <person name="Mondo S."/>
            <person name="Pangilinan J."/>
            <person name="Riley R."/>
            <person name="Labutti K."/>
            <person name="Andreopoulos B."/>
            <person name="Lipzen A."/>
            <person name="Chen C."/>
            <person name="Yanf M."/>
            <person name="Daum C."/>
            <person name="Ng V."/>
            <person name="Clum A."/>
            <person name="Ohm R."/>
            <person name="Martin F."/>
            <person name="Silar P."/>
            <person name="Natvig D."/>
            <person name="Lalanne C."/>
            <person name="Gautier V."/>
            <person name="Ament-Velasquez S.L."/>
            <person name="Kruys A."/>
            <person name="Hutchinson M.I."/>
            <person name="Powell A.J."/>
            <person name="Barry K."/>
            <person name="Miller A.N."/>
            <person name="Grigoriev I.V."/>
            <person name="Debuchy R."/>
            <person name="Gladieux P."/>
            <person name="Thoren M.H."/>
            <person name="Johannesson H."/>
        </authorList>
    </citation>
    <scope>NUCLEOTIDE SEQUENCE</scope>
    <source>
        <strain evidence="3">PSN293</strain>
    </source>
</reference>
<name>A0AAN6YMC3_9PEZI</name>
<evidence type="ECO:0000256" key="2">
    <source>
        <dbReference type="SAM" id="Phobius"/>
    </source>
</evidence>
<feature type="transmembrane region" description="Helical" evidence="2">
    <location>
        <begin position="45"/>
        <end position="67"/>
    </location>
</feature>
<protein>
    <submittedName>
        <fullName evidence="3">Uncharacterized protein</fullName>
    </submittedName>
</protein>